<evidence type="ECO:0000313" key="3">
    <source>
        <dbReference type="Proteomes" id="UP000184073"/>
    </source>
</evidence>
<dbReference type="GeneID" id="63729306"/>
<keyword evidence="1" id="KW-0472">Membrane</keyword>
<feature type="transmembrane region" description="Helical" evidence="1">
    <location>
        <begin position="29"/>
        <end position="54"/>
    </location>
</feature>
<proteinExistence type="predicted"/>
<keyword evidence="1" id="KW-1133">Transmembrane helix</keyword>
<gene>
    <name evidence="2" type="ORF">ASPVEDRAFT_47493</name>
</gene>
<dbReference type="EMBL" id="KV878139">
    <property type="protein sequence ID" value="OJJ08343.1"/>
    <property type="molecule type" value="Genomic_DNA"/>
</dbReference>
<evidence type="ECO:0000313" key="2">
    <source>
        <dbReference type="EMBL" id="OJJ08343.1"/>
    </source>
</evidence>
<evidence type="ECO:0000256" key="1">
    <source>
        <dbReference type="SAM" id="Phobius"/>
    </source>
</evidence>
<protein>
    <submittedName>
        <fullName evidence="2">Uncharacterized protein</fullName>
    </submittedName>
</protein>
<dbReference type="VEuPathDB" id="FungiDB:ASPVEDRAFT_47493"/>
<dbReference type="AlphaFoldDB" id="A0A1L9Q3J7"/>
<dbReference type="Proteomes" id="UP000184073">
    <property type="component" value="Unassembled WGS sequence"/>
</dbReference>
<reference evidence="3" key="1">
    <citation type="journal article" date="2017" name="Genome Biol.">
        <title>Comparative genomics reveals high biological diversity and specific adaptations in the industrially and medically important fungal genus Aspergillus.</title>
        <authorList>
            <person name="de Vries R.P."/>
            <person name="Riley R."/>
            <person name="Wiebenga A."/>
            <person name="Aguilar-Osorio G."/>
            <person name="Amillis S."/>
            <person name="Uchima C.A."/>
            <person name="Anderluh G."/>
            <person name="Asadollahi M."/>
            <person name="Askin M."/>
            <person name="Barry K."/>
            <person name="Battaglia E."/>
            <person name="Bayram O."/>
            <person name="Benocci T."/>
            <person name="Braus-Stromeyer S.A."/>
            <person name="Caldana C."/>
            <person name="Canovas D."/>
            <person name="Cerqueira G.C."/>
            <person name="Chen F."/>
            <person name="Chen W."/>
            <person name="Choi C."/>
            <person name="Clum A."/>
            <person name="Dos Santos R.A."/>
            <person name="Damasio A.R."/>
            <person name="Diallinas G."/>
            <person name="Emri T."/>
            <person name="Fekete E."/>
            <person name="Flipphi M."/>
            <person name="Freyberg S."/>
            <person name="Gallo A."/>
            <person name="Gournas C."/>
            <person name="Habgood R."/>
            <person name="Hainaut M."/>
            <person name="Harispe M.L."/>
            <person name="Henrissat B."/>
            <person name="Hilden K.S."/>
            <person name="Hope R."/>
            <person name="Hossain A."/>
            <person name="Karabika E."/>
            <person name="Karaffa L."/>
            <person name="Karanyi Z."/>
            <person name="Krasevec N."/>
            <person name="Kuo A."/>
            <person name="Kusch H."/>
            <person name="LaButti K."/>
            <person name="Lagendijk E.L."/>
            <person name="Lapidus A."/>
            <person name="Levasseur A."/>
            <person name="Lindquist E."/>
            <person name="Lipzen A."/>
            <person name="Logrieco A.F."/>
            <person name="MacCabe A."/>
            <person name="Maekelae M.R."/>
            <person name="Malavazi I."/>
            <person name="Melin P."/>
            <person name="Meyer V."/>
            <person name="Mielnichuk N."/>
            <person name="Miskei M."/>
            <person name="Molnar A.P."/>
            <person name="Mule G."/>
            <person name="Ngan C.Y."/>
            <person name="Orejas M."/>
            <person name="Orosz E."/>
            <person name="Ouedraogo J.P."/>
            <person name="Overkamp K.M."/>
            <person name="Park H.-S."/>
            <person name="Perrone G."/>
            <person name="Piumi F."/>
            <person name="Punt P.J."/>
            <person name="Ram A.F."/>
            <person name="Ramon A."/>
            <person name="Rauscher S."/>
            <person name="Record E."/>
            <person name="Riano-Pachon D.M."/>
            <person name="Robert V."/>
            <person name="Roehrig J."/>
            <person name="Ruller R."/>
            <person name="Salamov A."/>
            <person name="Salih N.S."/>
            <person name="Samson R.A."/>
            <person name="Sandor E."/>
            <person name="Sanguinetti M."/>
            <person name="Schuetze T."/>
            <person name="Sepcic K."/>
            <person name="Shelest E."/>
            <person name="Sherlock G."/>
            <person name="Sophianopoulou V."/>
            <person name="Squina F.M."/>
            <person name="Sun H."/>
            <person name="Susca A."/>
            <person name="Todd R.B."/>
            <person name="Tsang A."/>
            <person name="Unkles S.E."/>
            <person name="van de Wiele N."/>
            <person name="van Rossen-Uffink D."/>
            <person name="Oliveira J.V."/>
            <person name="Vesth T.C."/>
            <person name="Visser J."/>
            <person name="Yu J.-H."/>
            <person name="Zhou M."/>
            <person name="Andersen M.R."/>
            <person name="Archer D.B."/>
            <person name="Baker S.E."/>
            <person name="Benoit I."/>
            <person name="Brakhage A.A."/>
            <person name="Braus G.H."/>
            <person name="Fischer R."/>
            <person name="Frisvad J.C."/>
            <person name="Goldman G.H."/>
            <person name="Houbraken J."/>
            <person name="Oakley B."/>
            <person name="Pocsi I."/>
            <person name="Scazzocchio C."/>
            <person name="Seiboth B."/>
            <person name="vanKuyk P.A."/>
            <person name="Wortman J."/>
            <person name="Dyer P.S."/>
            <person name="Grigoriev I.V."/>
        </authorList>
    </citation>
    <scope>NUCLEOTIDE SEQUENCE [LARGE SCALE GENOMIC DNA]</scope>
    <source>
        <strain evidence="3">CBS 583.65</strain>
    </source>
</reference>
<accession>A0A1L9Q3J7</accession>
<organism evidence="2 3">
    <name type="scientific">Aspergillus versicolor CBS 583.65</name>
    <dbReference type="NCBI Taxonomy" id="1036611"/>
    <lineage>
        <taxon>Eukaryota</taxon>
        <taxon>Fungi</taxon>
        <taxon>Dikarya</taxon>
        <taxon>Ascomycota</taxon>
        <taxon>Pezizomycotina</taxon>
        <taxon>Eurotiomycetes</taxon>
        <taxon>Eurotiomycetidae</taxon>
        <taxon>Eurotiales</taxon>
        <taxon>Aspergillaceae</taxon>
        <taxon>Aspergillus</taxon>
        <taxon>Aspergillus subgen. Nidulantes</taxon>
    </lineage>
</organism>
<keyword evidence="1" id="KW-0812">Transmembrane</keyword>
<name>A0A1L9Q3J7_ASPVE</name>
<sequence length="81" mass="9440">MHVLTTLIFDLIPLLLEIRRQFLQMPLQFVNYTCIAIYCTVPVYRASLFMLAYLDNKPRPSTFDHVDIVTHVMILNLKVGT</sequence>
<dbReference type="RefSeq" id="XP_040674105.1">
    <property type="nucleotide sequence ID" value="XM_040813795.1"/>
</dbReference>
<keyword evidence="3" id="KW-1185">Reference proteome</keyword>